<dbReference type="FunFam" id="3.20.20.80:FF:000135">
    <property type="entry name" value="Beta-galactosidase, putative, bgl35A"/>
    <property type="match status" value="1"/>
</dbReference>
<evidence type="ECO:0000256" key="2">
    <source>
        <dbReference type="ARBA" id="ARBA00023295"/>
    </source>
</evidence>
<evidence type="ECO:0000313" key="6">
    <source>
        <dbReference type="EMBL" id="MRW92494.1"/>
    </source>
</evidence>
<accession>A0A6I2L6J1</accession>
<dbReference type="Pfam" id="PF02449">
    <property type="entry name" value="Glyco_hydro_42"/>
    <property type="match status" value="1"/>
</dbReference>
<dbReference type="GO" id="GO:0005975">
    <property type="term" value="P:carbohydrate metabolic process"/>
    <property type="evidence" value="ECO:0007669"/>
    <property type="project" value="InterPro"/>
</dbReference>
<evidence type="ECO:0008006" key="8">
    <source>
        <dbReference type="Google" id="ProtNLM"/>
    </source>
</evidence>
<comment type="caution">
    <text evidence="6">The sequence shown here is derived from an EMBL/GenBank/DDBJ whole genome shotgun (WGS) entry which is preliminary data.</text>
</comment>
<feature type="signal peptide" evidence="3">
    <location>
        <begin position="1"/>
        <end position="27"/>
    </location>
</feature>
<reference evidence="6 7" key="1">
    <citation type="submission" date="2019-11" db="EMBL/GenBank/DDBJ databases">
        <title>Novel species isolated from a subtropical stream in China.</title>
        <authorList>
            <person name="Lu H."/>
        </authorList>
    </citation>
    <scope>NUCLEOTIDE SEQUENCE [LARGE SCALE GENOMIC DNA]</scope>
    <source>
        <strain evidence="6 7">FT80W</strain>
    </source>
</reference>
<dbReference type="Proteomes" id="UP000433309">
    <property type="component" value="Unassembled WGS sequence"/>
</dbReference>
<dbReference type="InterPro" id="IPR040719">
    <property type="entry name" value="DUF5597"/>
</dbReference>
<feature type="chain" id="PRO_5026323844" description="Beta-galactosidase" evidence="3">
    <location>
        <begin position="28"/>
        <end position="547"/>
    </location>
</feature>
<evidence type="ECO:0000256" key="3">
    <source>
        <dbReference type="SAM" id="SignalP"/>
    </source>
</evidence>
<sequence length="547" mass="60219">MDASTRHLRLALCAAAFALLDWGNAYAASPPHLRKQGSATQLMVDDQPFLLLGGELHNSSASSLAYLDQLWPTLKAAEVNTVLAPVEWDQIEAVEGRFDFTLLDGVLKQARAHNTRLVLLWFGAWKNSMSTYAPAWVKKDTQRFPRARTRAGVAQEILTPFSANTLAADSAAFRALLAHLKQVDNQHTVLMVQVENEIGMLPEVRDYSVAANAAWQAQVPAELTAYLAAHKDTLQPALKTAWLERGARASGSWADVFGDTIEAEEIFQAWHYARFVEALTAAGKSAYALPMYVNVALNRPGKRPGEYPSAGPLPHLFDIWKPGAPSIDVLAIDTYFPNFIHWARQFKRPDNPLFIPEANHAERPDAGADAFYAIGEHDAFGFSPFAIDDIKNGESSLPQAYRVLKQISPIINQHQGSGKLHGFKAPLSYEGEVDVAPQSVRMGGYTLSVSFNAPWEKLAPSEVQNRGGLVIQTGDDEFLVAGKGLTIVFGSEDGAQVGIEKAVEGSYQNGRWVEGRWMNGDETHQGRHIGLPGDGYTIQRVKLYRYR</sequence>
<proteinExistence type="predicted"/>
<dbReference type="Gene3D" id="2.60.220.20">
    <property type="entry name" value="putative beta-Galactosidase from caulobacter crescentus"/>
    <property type="match status" value="1"/>
</dbReference>
<dbReference type="Gene3D" id="3.20.20.80">
    <property type="entry name" value="Glycosidases"/>
    <property type="match status" value="1"/>
</dbReference>
<dbReference type="SUPFAM" id="SSF51445">
    <property type="entry name" value="(Trans)glycosidases"/>
    <property type="match status" value="1"/>
</dbReference>
<dbReference type="AlphaFoldDB" id="A0A6I2L6J1"/>
<dbReference type="RefSeq" id="WP_154379926.1">
    <property type="nucleotide sequence ID" value="NZ_WKJK01000011.1"/>
</dbReference>
<evidence type="ECO:0000313" key="7">
    <source>
        <dbReference type="Proteomes" id="UP000433309"/>
    </source>
</evidence>
<dbReference type="Pfam" id="PF18120">
    <property type="entry name" value="DUF5597"/>
    <property type="match status" value="1"/>
</dbReference>
<organism evidence="6 7">
    <name type="scientific">Duganella guangzhouensis</name>
    <dbReference type="NCBI Taxonomy" id="2666084"/>
    <lineage>
        <taxon>Bacteria</taxon>
        <taxon>Pseudomonadati</taxon>
        <taxon>Pseudomonadota</taxon>
        <taxon>Betaproteobacteria</taxon>
        <taxon>Burkholderiales</taxon>
        <taxon>Oxalobacteraceae</taxon>
        <taxon>Telluria group</taxon>
        <taxon>Duganella</taxon>
    </lineage>
</organism>
<dbReference type="InterPro" id="IPR017853">
    <property type="entry name" value="GH"/>
</dbReference>
<evidence type="ECO:0000256" key="1">
    <source>
        <dbReference type="ARBA" id="ARBA00022801"/>
    </source>
</evidence>
<evidence type="ECO:0000259" key="4">
    <source>
        <dbReference type="Pfam" id="PF02449"/>
    </source>
</evidence>
<dbReference type="GO" id="GO:0009341">
    <property type="term" value="C:beta-galactosidase complex"/>
    <property type="evidence" value="ECO:0007669"/>
    <property type="project" value="InterPro"/>
</dbReference>
<dbReference type="EMBL" id="WKJK01000011">
    <property type="protein sequence ID" value="MRW92494.1"/>
    <property type="molecule type" value="Genomic_DNA"/>
</dbReference>
<protein>
    <recommendedName>
        <fullName evidence="8">Beta-galactosidase</fullName>
    </recommendedName>
</protein>
<evidence type="ECO:0000259" key="5">
    <source>
        <dbReference type="Pfam" id="PF18120"/>
    </source>
</evidence>
<dbReference type="GO" id="GO:0004565">
    <property type="term" value="F:beta-galactosidase activity"/>
    <property type="evidence" value="ECO:0007669"/>
    <property type="project" value="InterPro"/>
</dbReference>
<feature type="domain" description="DUF5597" evidence="5">
    <location>
        <begin position="399"/>
        <end position="529"/>
    </location>
</feature>
<keyword evidence="3" id="KW-0732">Signal</keyword>
<gene>
    <name evidence="6" type="ORF">GJ699_21070</name>
</gene>
<keyword evidence="1" id="KW-0378">Hydrolase</keyword>
<keyword evidence="7" id="KW-1185">Reference proteome</keyword>
<keyword evidence="2" id="KW-0326">Glycosidase</keyword>
<feature type="domain" description="Glycoside hydrolase family 42 N-terminal" evidence="4">
    <location>
        <begin position="74"/>
        <end position="227"/>
    </location>
</feature>
<dbReference type="InterPro" id="IPR013529">
    <property type="entry name" value="Glyco_hydro_42_N"/>
</dbReference>
<name>A0A6I2L6J1_9BURK</name>